<keyword evidence="2" id="KW-0472">Membrane</keyword>
<organism evidence="3 4">
    <name type="scientific">Polyodon spathula</name>
    <name type="common">North American paddlefish</name>
    <name type="synonym">Squalus spathula</name>
    <dbReference type="NCBI Taxonomy" id="7913"/>
    <lineage>
        <taxon>Eukaryota</taxon>
        <taxon>Metazoa</taxon>
        <taxon>Chordata</taxon>
        <taxon>Craniata</taxon>
        <taxon>Vertebrata</taxon>
        <taxon>Euteleostomi</taxon>
        <taxon>Actinopterygii</taxon>
        <taxon>Chondrostei</taxon>
        <taxon>Acipenseriformes</taxon>
        <taxon>Polyodontidae</taxon>
        <taxon>Polyodon</taxon>
    </lineage>
</organism>
<keyword evidence="4" id="KW-1185">Reference proteome</keyword>
<dbReference type="EMBL" id="JAAWVQ010080357">
    <property type="protein sequence ID" value="MBN3278523.1"/>
    <property type="molecule type" value="Genomic_DNA"/>
</dbReference>
<feature type="transmembrane region" description="Helical" evidence="2">
    <location>
        <begin position="202"/>
        <end position="226"/>
    </location>
</feature>
<dbReference type="Proteomes" id="UP001166093">
    <property type="component" value="Unassembled WGS sequence"/>
</dbReference>
<feature type="non-terminal residue" evidence="3">
    <location>
        <position position="1"/>
    </location>
</feature>
<evidence type="ECO:0000313" key="4">
    <source>
        <dbReference type="Proteomes" id="UP001166093"/>
    </source>
</evidence>
<protein>
    <submittedName>
        <fullName evidence="3">NRSN1 protein</fullName>
    </submittedName>
</protein>
<proteinExistence type="predicted"/>
<dbReference type="Pfam" id="PF14927">
    <property type="entry name" value="Neurensin"/>
    <property type="match status" value="1"/>
</dbReference>
<evidence type="ECO:0000256" key="1">
    <source>
        <dbReference type="SAM" id="MobiDB-lite"/>
    </source>
</evidence>
<feature type="non-terminal residue" evidence="3">
    <location>
        <position position="337"/>
    </location>
</feature>
<keyword evidence="2" id="KW-1133">Transmembrane helix</keyword>
<keyword evidence="2" id="KW-0812">Transmembrane</keyword>
<reference evidence="3" key="1">
    <citation type="journal article" date="2021" name="Cell">
        <title>Tracing the genetic footprints of vertebrate landing in non-teleost ray-finned fishes.</title>
        <authorList>
            <person name="Bi X."/>
            <person name="Wang K."/>
            <person name="Yang L."/>
            <person name="Pan H."/>
            <person name="Jiang H."/>
            <person name="Wei Q."/>
            <person name="Fang M."/>
            <person name="Yu H."/>
            <person name="Zhu C."/>
            <person name="Cai Y."/>
            <person name="He Y."/>
            <person name="Gan X."/>
            <person name="Zeng H."/>
            <person name="Yu D."/>
            <person name="Zhu Y."/>
            <person name="Jiang H."/>
            <person name="Qiu Q."/>
            <person name="Yang H."/>
            <person name="Zhang Y.E."/>
            <person name="Wang W."/>
            <person name="Zhu M."/>
            <person name="He S."/>
            <person name="Zhang G."/>
        </authorList>
    </citation>
    <scope>NUCLEOTIDE SEQUENCE</scope>
    <source>
        <strain evidence="3">Pddl_001</strain>
    </source>
</reference>
<comment type="caution">
    <text evidence="3">The sequence shown here is derived from an EMBL/GenBank/DDBJ whole genome shotgun (WGS) entry which is preliminary data.</text>
</comment>
<evidence type="ECO:0000256" key="2">
    <source>
        <dbReference type="SAM" id="Phobius"/>
    </source>
</evidence>
<accession>A0ABS2XWK7</accession>
<feature type="transmembrane region" description="Helical" evidence="2">
    <location>
        <begin position="259"/>
        <end position="282"/>
    </location>
</feature>
<dbReference type="PANTHER" id="PTHR14796">
    <property type="entry name" value="NEURENSIN 1-RELATED"/>
    <property type="match status" value="1"/>
</dbReference>
<evidence type="ECO:0000313" key="3">
    <source>
        <dbReference type="EMBL" id="MBN3278523.1"/>
    </source>
</evidence>
<feature type="compositionally biased region" description="Basic and acidic residues" evidence="1">
    <location>
        <begin position="118"/>
        <end position="129"/>
    </location>
</feature>
<name>A0ABS2XWK7_POLSP</name>
<gene>
    <name evidence="3" type="primary">Nrsn1_1</name>
    <name evidence="3" type="ORF">GTO93_0004194</name>
</gene>
<dbReference type="PANTHER" id="PTHR14796:SF3">
    <property type="entry name" value="NEURENSIN 1-LIKE-RELATED"/>
    <property type="match status" value="1"/>
</dbReference>
<feature type="region of interest" description="Disordered" evidence="1">
    <location>
        <begin position="111"/>
        <end position="131"/>
    </location>
</feature>
<sequence>MTGKMMEEKIILAMKKYPELYDTIHRNYKDRDESFWSNLVTETHCIMHIIGELSVAYIIFQEDSGKEMLSLTHGTSQVEQTKNWRQEHGLPEQEPIELELLLQKRVQTREAPLTPAPEKVEPWSAEEQHGQPAEQQMWRMSSCSEICGSEHAEQVHSTAESNYRRYGVRSYLHQFYENCTASIWEYDEDFQIQRSPSRWSSVLWKVGLITGSVILLVGLIVIAVGYTVPPKIEAFGEDALLFVDVHAVQFNKALNICKLAGAILFCIGGTMMAACLLIFAFAKSYSKEEQYLQQKFKERIVELQASAHPITKALTPGECKIPVTLSKVQNVQPSSET</sequence>
<dbReference type="InterPro" id="IPR024883">
    <property type="entry name" value="Neurensin"/>
</dbReference>